<dbReference type="EMBL" id="CAOQHR010000008">
    <property type="protein sequence ID" value="CAI6337981.1"/>
    <property type="molecule type" value="Genomic_DNA"/>
</dbReference>
<evidence type="ECO:0000313" key="3">
    <source>
        <dbReference type="Proteomes" id="UP001152607"/>
    </source>
</evidence>
<gene>
    <name evidence="2" type="ORF">PDIGIT_LOCUS11101</name>
</gene>
<comment type="caution">
    <text evidence="2">The sequence shown here is derived from an EMBL/GenBank/DDBJ whole genome shotgun (WGS) entry which is preliminary data.</text>
</comment>
<evidence type="ECO:0000256" key="1">
    <source>
        <dbReference type="SAM" id="MobiDB-lite"/>
    </source>
</evidence>
<name>A0A9W4UKR0_9PLEO</name>
<organism evidence="2 3">
    <name type="scientific">Periconia digitata</name>
    <dbReference type="NCBI Taxonomy" id="1303443"/>
    <lineage>
        <taxon>Eukaryota</taxon>
        <taxon>Fungi</taxon>
        <taxon>Dikarya</taxon>
        <taxon>Ascomycota</taxon>
        <taxon>Pezizomycotina</taxon>
        <taxon>Dothideomycetes</taxon>
        <taxon>Pleosporomycetidae</taxon>
        <taxon>Pleosporales</taxon>
        <taxon>Massarineae</taxon>
        <taxon>Periconiaceae</taxon>
        <taxon>Periconia</taxon>
    </lineage>
</organism>
<evidence type="ECO:0000313" key="2">
    <source>
        <dbReference type="EMBL" id="CAI6337981.1"/>
    </source>
</evidence>
<keyword evidence="3" id="KW-1185">Reference proteome</keyword>
<feature type="region of interest" description="Disordered" evidence="1">
    <location>
        <begin position="53"/>
        <end position="77"/>
    </location>
</feature>
<accession>A0A9W4UKR0</accession>
<protein>
    <submittedName>
        <fullName evidence="2">Uncharacterized protein</fullName>
    </submittedName>
</protein>
<feature type="compositionally biased region" description="Basic and acidic residues" evidence="1">
    <location>
        <begin position="55"/>
        <end position="77"/>
    </location>
</feature>
<reference evidence="2" key="1">
    <citation type="submission" date="2023-01" db="EMBL/GenBank/DDBJ databases">
        <authorList>
            <person name="Van Ghelder C."/>
            <person name="Rancurel C."/>
        </authorList>
    </citation>
    <scope>NUCLEOTIDE SEQUENCE</scope>
    <source>
        <strain evidence="2">CNCM I-4278</strain>
    </source>
</reference>
<dbReference type="Proteomes" id="UP001152607">
    <property type="component" value="Unassembled WGS sequence"/>
</dbReference>
<sequence length="77" mass="8599">MSPGVPETEAERIPLPFSFCDCCCWCCTQRFLGPRCGIDIGIFSVSVVPGFVGREGGKEDGLESKRMRDRQRDAERI</sequence>
<dbReference type="AlphaFoldDB" id="A0A9W4UKR0"/>
<proteinExistence type="predicted"/>